<evidence type="ECO:0000313" key="3">
    <source>
        <dbReference type="Proteomes" id="UP000051254"/>
    </source>
</evidence>
<dbReference type="Proteomes" id="UP000550609">
    <property type="component" value="Unassembled WGS sequence"/>
</dbReference>
<dbReference type="EMBL" id="LDJH01000008">
    <property type="protein sequence ID" value="KRG58969.1"/>
    <property type="molecule type" value="Genomic_DNA"/>
</dbReference>
<comment type="caution">
    <text evidence="1">The sequence shown here is derived from an EMBL/GenBank/DDBJ whole genome shotgun (WGS) entry which is preliminary data.</text>
</comment>
<reference evidence="1 3" key="1">
    <citation type="submission" date="2015-05" db="EMBL/GenBank/DDBJ databases">
        <title>Genome sequencing and analysis of members of genus Stenotrophomonas.</title>
        <authorList>
            <person name="Patil P.P."/>
            <person name="Midha S."/>
            <person name="Patil P.B."/>
        </authorList>
    </citation>
    <scope>NUCLEOTIDE SEQUENCE [LARGE SCALE GENOMIC DNA]</scope>
    <source>
        <strain evidence="1 3">DSM 17805</strain>
    </source>
</reference>
<accession>A0A7W3YU44</accession>
<evidence type="ECO:0000313" key="4">
    <source>
        <dbReference type="Proteomes" id="UP000550609"/>
    </source>
</evidence>
<sequence length="71" mass="8024">MDDLDMASCCRSAWPLMQQAWQQHGNTAAFWDAYQRLLSEHDQGELAARDCANRIARMAQRLGAIDVAMLV</sequence>
<dbReference type="AlphaFoldDB" id="A0A0R0BQ85"/>
<evidence type="ECO:0000313" key="1">
    <source>
        <dbReference type="EMBL" id="KRG58969.1"/>
    </source>
</evidence>
<keyword evidence="3" id="KW-1185">Reference proteome</keyword>
<organism evidence="1 3">
    <name type="scientific">Stenotrophomonas koreensis</name>
    <dbReference type="NCBI Taxonomy" id="266128"/>
    <lineage>
        <taxon>Bacteria</taxon>
        <taxon>Pseudomonadati</taxon>
        <taxon>Pseudomonadota</taxon>
        <taxon>Gammaproteobacteria</taxon>
        <taxon>Lysobacterales</taxon>
        <taxon>Lysobacteraceae</taxon>
        <taxon>Stenotrophomonas</taxon>
    </lineage>
</organism>
<dbReference type="Proteomes" id="UP000051254">
    <property type="component" value="Unassembled WGS sequence"/>
</dbReference>
<evidence type="ECO:0000313" key="2">
    <source>
        <dbReference type="EMBL" id="MBB1116150.1"/>
    </source>
</evidence>
<protein>
    <submittedName>
        <fullName evidence="1">Uncharacterized protein</fullName>
    </submittedName>
</protein>
<gene>
    <name evidence="1" type="ORF">ABB25_05745</name>
    <name evidence="2" type="ORF">H4O09_03580</name>
</gene>
<name>A0A0R0BQ85_9GAMM</name>
<dbReference type="RefSeq" id="WP_057664830.1">
    <property type="nucleotide sequence ID" value="NZ_JACIUV010000002.1"/>
</dbReference>
<dbReference type="PATRIC" id="fig|266128.3.peg.2814"/>
<proteinExistence type="predicted"/>
<dbReference type="OrthoDB" id="6043043at2"/>
<dbReference type="EMBL" id="JACIUV010000002">
    <property type="protein sequence ID" value="MBB1116150.1"/>
    <property type="molecule type" value="Genomic_DNA"/>
</dbReference>
<reference evidence="2 4" key="2">
    <citation type="submission" date="2020-08" db="EMBL/GenBank/DDBJ databases">
        <title>Stenotrophomonas sp. W1S232.</title>
        <authorList>
            <person name="Deng Y."/>
        </authorList>
    </citation>
    <scope>NUCLEOTIDE SEQUENCE [LARGE SCALE GENOMIC DNA]</scope>
    <source>
        <strain evidence="2 4">W1S232</strain>
    </source>
</reference>
<accession>A0A0R0BQ85</accession>